<name>A0A1D2JAE1_PARBR</name>
<sequence>MFGPQEHERGSKGRIDRTLTLRANSLSHSSVSPQACVRLNSILGTGVGQDHAPPQFVFILEANATLKAHHFLDLVMFSRAVLRRHNADGILSTPTLLVYKDGAAEAPRLQGQCVMSQQRTSENDVMSTMARNRSVSAFANLSRHGHPPSLTTRDMLEIRLFVGALSR</sequence>
<dbReference type="Proteomes" id="UP000242814">
    <property type="component" value="Unassembled WGS sequence"/>
</dbReference>
<organism evidence="1 2">
    <name type="scientific">Paracoccidioides brasiliensis</name>
    <dbReference type="NCBI Taxonomy" id="121759"/>
    <lineage>
        <taxon>Eukaryota</taxon>
        <taxon>Fungi</taxon>
        <taxon>Dikarya</taxon>
        <taxon>Ascomycota</taxon>
        <taxon>Pezizomycotina</taxon>
        <taxon>Eurotiomycetes</taxon>
        <taxon>Eurotiomycetidae</taxon>
        <taxon>Onygenales</taxon>
        <taxon>Ajellomycetaceae</taxon>
        <taxon>Paracoccidioides</taxon>
    </lineage>
</organism>
<reference evidence="1 2" key="1">
    <citation type="submission" date="2016-06" db="EMBL/GenBank/DDBJ databases">
        <authorList>
            <person name="Kjaerup R.B."/>
            <person name="Dalgaard T.S."/>
            <person name="Juul-Madsen H.R."/>
        </authorList>
    </citation>
    <scope>NUCLEOTIDE SEQUENCE [LARGE SCALE GENOMIC DNA]</scope>
    <source>
        <strain evidence="1 2">Pb300</strain>
    </source>
</reference>
<gene>
    <name evidence="1" type="ORF">ACO22_05448</name>
</gene>
<evidence type="ECO:0000313" key="1">
    <source>
        <dbReference type="EMBL" id="ODH22920.1"/>
    </source>
</evidence>
<proteinExistence type="predicted"/>
<dbReference type="AlphaFoldDB" id="A0A1D2JAE1"/>
<dbReference type="EMBL" id="LZYO01000245">
    <property type="protein sequence ID" value="ODH22920.1"/>
    <property type="molecule type" value="Genomic_DNA"/>
</dbReference>
<accession>A0A1D2JAE1</accession>
<protein>
    <submittedName>
        <fullName evidence="1">Uncharacterized protein</fullName>
    </submittedName>
</protein>
<comment type="caution">
    <text evidence="1">The sequence shown here is derived from an EMBL/GenBank/DDBJ whole genome shotgun (WGS) entry which is preliminary data.</text>
</comment>
<evidence type="ECO:0000313" key="2">
    <source>
        <dbReference type="Proteomes" id="UP000242814"/>
    </source>
</evidence>